<dbReference type="EMBL" id="BTTX01000001">
    <property type="protein sequence ID" value="GMU03920.1"/>
    <property type="molecule type" value="Genomic_DNA"/>
</dbReference>
<evidence type="ECO:0000313" key="3">
    <source>
        <dbReference type="Proteomes" id="UP001342631"/>
    </source>
</evidence>
<name>A0ABQ6QIN0_9BACT</name>
<gene>
    <name evidence="2" type="ORF">ASNO1_01720</name>
</gene>
<proteinExistence type="predicted"/>
<reference evidence="2 3" key="1">
    <citation type="journal article" date="2024" name="Arch. Microbiol.">
        <title>Corallococcus caeni sp. nov., a novel myxobacterium isolated from activated sludge.</title>
        <authorList>
            <person name="Tomita S."/>
            <person name="Nakai R."/>
            <person name="Kuroda K."/>
            <person name="Kurashita H."/>
            <person name="Hatamoto M."/>
            <person name="Yamaguchi T."/>
            <person name="Narihiro T."/>
        </authorList>
    </citation>
    <scope>NUCLEOTIDE SEQUENCE [LARGE SCALE GENOMIC DNA]</scope>
    <source>
        <strain evidence="2 3">NO1</strain>
    </source>
</reference>
<feature type="region of interest" description="Disordered" evidence="1">
    <location>
        <begin position="25"/>
        <end position="84"/>
    </location>
</feature>
<feature type="compositionally biased region" description="Low complexity" evidence="1">
    <location>
        <begin position="66"/>
        <end position="84"/>
    </location>
</feature>
<protein>
    <submittedName>
        <fullName evidence="2">Uncharacterized protein</fullName>
    </submittedName>
</protein>
<sequence length="84" mass="9077">MFRSVTGAAPSTLWRARMRRMTLAPSAREMPVTRPMGPFGPRPRLMCTLPVPGERNASGPPPATARLPGGPRDGLPGRPVFTVR</sequence>
<organism evidence="2 3">
    <name type="scientific">Corallococcus caeni</name>
    <dbReference type="NCBI Taxonomy" id="3082388"/>
    <lineage>
        <taxon>Bacteria</taxon>
        <taxon>Pseudomonadati</taxon>
        <taxon>Myxococcota</taxon>
        <taxon>Myxococcia</taxon>
        <taxon>Myxococcales</taxon>
        <taxon>Cystobacterineae</taxon>
        <taxon>Myxococcaceae</taxon>
        <taxon>Corallococcus</taxon>
    </lineage>
</organism>
<comment type="caution">
    <text evidence="2">The sequence shown here is derived from an EMBL/GenBank/DDBJ whole genome shotgun (WGS) entry which is preliminary data.</text>
</comment>
<keyword evidence="3" id="KW-1185">Reference proteome</keyword>
<evidence type="ECO:0000256" key="1">
    <source>
        <dbReference type="SAM" id="MobiDB-lite"/>
    </source>
</evidence>
<dbReference type="Proteomes" id="UP001342631">
    <property type="component" value="Unassembled WGS sequence"/>
</dbReference>
<evidence type="ECO:0000313" key="2">
    <source>
        <dbReference type="EMBL" id="GMU03920.1"/>
    </source>
</evidence>
<accession>A0ABQ6QIN0</accession>